<dbReference type="PANTHER" id="PTHR12542">
    <property type="entry name" value="EXOCYST COMPLEX PROTEIN EXO70"/>
    <property type="match status" value="1"/>
</dbReference>
<evidence type="ECO:0000256" key="3">
    <source>
        <dbReference type="RuleBase" id="RU365026"/>
    </source>
</evidence>
<dbReference type="Proteomes" id="UP000634136">
    <property type="component" value="Unassembled WGS sequence"/>
</dbReference>
<evidence type="ECO:0000259" key="5">
    <source>
        <dbReference type="Pfam" id="PF03081"/>
    </source>
</evidence>
<evidence type="ECO:0000256" key="4">
    <source>
        <dbReference type="SAM" id="MobiDB-lite"/>
    </source>
</evidence>
<evidence type="ECO:0000313" key="7">
    <source>
        <dbReference type="Proteomes" id="UP000634136"/>
    </source>
</evidence>
<reference evidence="6" key="1">
    <citation type="submission" date="2020-09" db="EMBL/GenBank/DDBJ databases">
        <title>Genome-Enabled Discovery of Anthraquinone Biosynthesis in Senna tora.</title>
        <authorList>
            <person name="Kang S.-H."/>
            <person name="Pandey R.P."/>
            <person name="Lee C.-M."/>
            <person name="Sim J.-S."/>
            <person name="Jeong J.-T."/>
            <person name="Choi B.-S."/>
            <person name="Jung M."/>
            <person name="Ginzburg D."/>
            <person name="Zhao K."/>
            <person name="Won S.Y."/>
            <person name="Oh T.-J."/>
            <person name="Yu Y."/>
            <person name="Kim N.-H."/>
            <person name="Lee O.R."/>
            <person name="Lee T.-H."/>
            <person name="Bashyal P."/>
            <person name="Kim T.-S."/>
            <person name="Lee W.-H."/>
            <person name="Kawkins C."/>
            <person name="Kim C.-K."/>
            <person name="Kim J.S."/>
            <person name="Ahn B.O."/>
            <person name="Rhee S.Y."/>
            <person name="Sohng J.K."/>
        </authorList>
    </citation>
    <scope>NUCLEOTIDE SEQUENCE</scope>
    <source>
        <tissue evidence="6">Leaf</tissue>
    </source>
</reference>
<keyword evidence="3" id="KW-0653">Protein transport</keyword>
<keyword evidence="2 3" id="KW-0813">Transport</keyword>
<dbReference type="GO" id="GO:0006887">
    <property type="term" value="P:exocytosis"/>
    <property type="evidence" value="ECO:0007669"/>
    <property type="project" value="UniProtKB-KW"/>
</dbReference>
<dbReference type="EMBL" id="JAAIUW010000013">
    <property type="protein sequence ID" value="KAF7804529.1"/>
    <property type="molecule type" value="Genomic_DNA"/>
</dbReference>
<dbReference type="GO" id="GO:0000145">
    <property type="term" value="C:exocyst"/>
    <property type="evidence" value="ECO:0007669"/>
    <property type="project" value="InterPro"/>
</dbReference>
<dbReference type="AlphaFoldDB" id="A0A834W550"/>
<comment type="similarity">
    <text evidence="1 3">Belongs to the EXO70 family.</text>
</comment>
<feature type="region of interest" description="Disordered" evidence="4">
    <location>
        <begin position="1"/>
        <end position="38"/>
    </location>
</feature>
<organism evidence="6 7">
    <name type="scientific">Senna tora</name>
    <dbReference type="NCBI Taxonomy" id="362788"/>
    <lineage>
        <taxon>Eukaryota</taxon>
        <taxon>Viridiplantae</taxon>
        <taxon>Streptophyta</taxon>
        <taxon>Embryophyta</taxon>
        <taxon>Tracheophyta</taxon>
        <taxon>Spermatophyta</taxon>
        <taxon>Magnoliopsida</taxon>
        <taxon>eudicotyledons</taxon>
        <taxon>Gunneridae</taxon>
        <taxon>Pentapetalae</taxon>
        <taxon>rosids</taxon>
        <taxon>fabids</taxon>
        <taxon>Fabales</taxon>
        <taxon>Fabaceae</taxon>
        <taxon>Caesalpinioideae</taxon>
        <taxon>Cassia clade</taxon>
        <taxon>Senna</taxon>
    </lineage>
</organism>
<feature type="compositionally biased region" description="Low complexity" evidence="4">
    <location>
        <begin position="11"/>
        <end position="38"/>
    </location>
</feature>
<keyword evidence="7" id="KW-1185">Reference proteome</keyword>
<dbReference type="PANTHER" id="PTHR12542:SF38">
    <property type="entry name" value="EXOCYST SUBUNIT EXO70 FAMILY PROTEIN"/>
    <property type="match status" value="1"/>
</dbReference>
<comment type="function">
    <text evidence="3">Component of the exocyst complex.</text>
</comment>
<keyword evidence="3" id="KW-0268">Exocytosis</keyword>
<dbReference type="GO" id="GO:0005546">
    <property type="term" value="F:phosphatidylinositol-4,5-bisphosphate binding"/>
    <property type="evidence" value="ECO:0007669"/>
    <property type="project" value="InterPro"/>
</dbReference>
<evidence type="ECO:0000256" key="1">
    <source>
        <dbReference type="ARBA" id="ARBA00006756"/>
    </source>
</evidence>
<dbReference type="InterPro" id="IPR004140">
    <property type="entry name" value="Exo70"/>
</dbReference>
<dbReference type="InterPro" id="IPR046364">
    <property type="entry name" value="Exo70_C"/>
</dbReference>
<name>A0A834W550_9FABA</name>
<evidence type="ECO:0000256" key="2">
    <source>
        <dbReference type="ARBA" id="ARBA00022448"/>
    </source>
</evidence>
<dbReference type="Pfam" id="PF03081">
    <property type="entry name" value="Exo70_C"/>
    <property type="match status" value="1"/>
</dbReference>
<gene>
    <name evidence="6" type="ORF">G2W53_043640</name>
</gene>
<dbReference type="Pfam" id="PF20669">
    <property type="entry name" value="Exo70_N"/>
    <property type="match status" value="1"/>
</dbReference>
<evidence type="ECO:0000313" key="6">
    <source>
        <dbReference type="EMBL" id="KAF7804529.1"/>
    </source>
</evidence>
<accession>A0A834W550</accession>
<dbReference type="OrthoDB" id="1922221at2759"/>
<sequence length="631" mass="71104">MRNLCFHPKTPSFSISRHSPPSSPSVSTPRRPSSSDSSVSDCIEEAEALILKWNADTSSYAQVTSLFYQHKTEAARYIKCANQLHQAMHLLELDSHKLVLAQNLMQMAMKRLQKEFYQILSMNRAHLDPESVSIRSSRTSISTSDYDEIDADDDDQAAGDSISEVERVSSVAMGDLRSIADCMISSGYAKECVSVYKSIRKSIIDEGIYRLNVEKLSSTQIHKMDWEVVELKIKSWLEALKVSVKTLFNGERILCDHVFGSSEAIRESCFADISRDGATILFRFPELVAQKTKKSPPEKMFRMLDMYSALSALWPEIESIFLFDSTSAIRSQVLTTLVRLSDSVRTMFLEFEATIQKDSSSSRTAISNGGVYPLTTQAMNHLSLLADYSNVLSEMFEDWPPPPKWSLSSSLPEPFQFQDSSDSDELSTTAPSFSTRLAWLILLLLFKLDGKAEHSKDVSLSYLFLANNLHHMIARVRASNLQTVLGYDWVVKHEAKVKRFVTNYENVAWGEVFSSLPENPKAAISLEEAKVIFDNFSFNFEKAYRKQNSFIVADWKLGDEIKGSIARKIVPIYREFYDTHRILAGSLRNMAEYVRFTPDDVENYVSNLFFSGKSSGGGPPSPSSVASSPRR</sequence>
<proteinExistence type="inferred from homology"/>
<dbReference type="GO" id="GO:0015031">
    <property type="term" value="P:protein transport"/>
    <property type="evidence" value="ECO:0007669"/>
    <property type="project" value="UniProtKB-KW"/>
</dbReference>
<protein>
    <recommendedName>
        <fullName evidence="3">Exocyst subunit Exo70 family protein</fullName>
    </recommendedName>
</protein>
<dbReference type="SUPFAM" id="SSF74788">
    <property type="entry name" value="Cullin repeat-like"/>
    <property type="match status" value="1"/>
</dbReference>
<dbReference type="InterPro" id="IPR016159">
    <property type="entry name" value="Cullin_repeat-like_dom_sf"/>
</dbReference>
<comment type="caution">
    <text evidence="6">The sequence shown here is derived from an EMBL/GenBank/DDBJ whole genome shotgun (WGS) entry which is preliminary data.</text>
</comment>
<dbReference type="Gene3D" id="1.20.1280.170">
    <property type="entry name" value="Exocyst complex component Exo70"/>
    <property type="match status" value="1"/>
</dbReference>
<feature type="domain" description="Exocyst complex subunit Exo70 C-terminal" evidence="5">
    <location>
        <begin position="234"/>
        <end position="606"/>
    </location>
</feature>